<comment type="cofactor">
    <cofactor evidence="11">
        <name>[4Fe-4S] cluster</name>
        <dbReference type="ChEBI" id="CHEBI:49883"/>
    </cofactor>
    <text evidence="11">Binds 1 [4Fe-4S] cluster per subunit. Following nitrosylation of the [4Fe-4S] cluster binds 1 [4Fe-8(NO)] cluster per subunit.</text>
</comment>
<comment type="similarity">
    <text evidence="2 11">Belongs to the WhiB family.</text>
</comment>
<comment type="function">
    <text evidence="11">Acts as a transcriptional regulator. Probably redox-responsive. The apo- but not holo-form probably binds DNA.</text>
</comment>
<dbReference type="PANTHER" id="PTHR38839:SF4">
    <property type="entry name" value="TRANSCRIPTIONAL REGULATOR WHIB"/>
    <property type="match status" value="1"/>
</dbReference>
<evidence type="ECO:0000256" key="10">
    <source>
        <dbReference type="ARBA" id="ARBA00023163"/>
    </source>
</evidence>
<sequence>MITLANALPEWQDDALCRQVDPELFYPEKGGNPEPAKALCRTCDVTDKCLQYALNNHEQFGVWGGKTERERRELLATPRGAAVHPIQQRRRTGLAEHHQTIVAMLDRPTPATWSQIGAAVGWSGDAVKKYWHRQQAAAQQQEQELAA</sequence>
<dbReference type="PROSITE" id="PS51674">
    <property type="entry name" value="4FE4S_WBL"/>
    <property type="match status" value="1"/>
</dbReference>
<keyword evidence="6 11" id="KW-0411">Iron-sulfur</keyword>
<comment type="subcellular location">
    <subcellularLocation>
        <location evidence="1 11">Cytoplasm</location>
    </subcellularLocation>
</comment>
<feature type="binding site" evidence="11">
    <location>
        <position position="49"/>
    </location>
    <ligand>
        <name>[4Fe-4S] cluster</name>
        <dbReference type="ChEBI" id="CHEBI:49883"/>
    </ligand>
</feature>
<protein>
    <recommendedName>
        <fullName evidence="11">Transcriptional regulator WhiB</fullName>
    </recommendedName>
</protein>
<evidence type="ECO:0000256" key="1">
    <source>
        <dbReference type="ARBA" id="ARBA00004496"/>
    </source>
</evidence>
<evidence type="ECO:0000256" key="11">
    <source>
        <dbReference type="HAMAP-Rule" id="MF_01479"/>
    </source>
</evidence>
<keyword evidence="10 11" id="KW-0804">Transcription</keyword>
<feature type="binding site" evidence="11">
    <location>
        <position position="43"/>
    </location>
    <ligand>
        <name>[4Fe-4S] cluster</name>
        <dbReference type="ChEBI" id="CHEBI:49883"/>
    </ligand>
</feature>
<dbReference type="InterPro" id="IPR034768">
    <property type="entry name" value="4FE4S_WBL"/>
</dbReference>
<evidence type="ECO:0000313" key="14">
    <source>
        <dbReference type="Proteomes" id="UP000249334"/>
    </source>
</evidence>
<feature type="binding site" evidence="11">
    <location>
        <position position="40"/>
    </location>
    <ligand>
        <name>[4Fe-4S] cluster</name>
        <dbReference type="ChEBI" id="CHEBI:49883"/>
    </ligand>
</feature>
<evidence type="ECO:0000256" key="2">
    <source>
        <dbReference type="ARBA" id="ARBA00006597"/>
    </source>
</evidence>
<dbReference type="HAMAP" id="MF_01479">
    <property type="entry name" value="WhiB"/>
    <property type="match status" value="1"/>
</dbReference>
<dbReference type="PANTHER" id="PTHR38839">
    <property type="entry name" value="TRANSCRIPTIONAL REGULATOR WHID-RELATED"/>
    <property type="match status" value="1"/>
</dbReference>
<reference evidence="13 14" key="1">
    <citation type="submission" date="2018-03" db="EMBL/GenBank/DDBJ databases">
        <title>Genomic framework for the identification of Micromonospora saelicesensis and Micromonospora noduli.</title>
        <authorList>
            <person name="Riesco R."/>
            <person name="Trujillo M.E."/>
        </authorList>
    </citation>
    <scope>NUCLEOTIDE SEQUENCE [LARGE SCALE GENOMIC DNA]</scope>
    <source>
        <strain evidence="13 14">GAR05</strain>
    </source>
</reference>
<proteinExistence type="inferred from homology"/>
<keyword evidence="11" id="KW-0963">Cytoplasm</keyword>
<dbReference type="EMBL" id="PXXW01000055">
    <property type="protein sequence ID" value="RAN92627.1"/>
    <property type="molecule type" value="Genomic_DNA"/>
</dbReference>
<comment type="caution">
    <text evidence="13">The sequence shown here is derived from an EMBL/GenBank/DDBJ whole genome shotgun (WGS) entry which is preliminary data.</text>
</comment>
<evidence type="ECO:0000256" key="6">
    <source>
        <dbReference type="ARBA" id="ARBA00023014"/>
    </source>
</evidence>
<dbReference type="Proteomes" id="UP000249334">
    <property type="component" value="Unassembled WGS sequence"/>
</dbReference>
<feature type="domain" description="4Fe-4S Wbl-type" evidence="12">
    <location>
        <begin position="16"/>
        <end position="73"/>
    </location>
</feature>
<evidence type="ECO:0000256" key="8">
    <source>
        <dbReference type="ARBA" id="ARBA00023125"/>
    </source>
</evidence>
<dbReference type="InterPro" id="IPR003482">
    <property type="entry name" value="Whib"/>
</dbReference>
<keyword evidence="8 11" id="KW-0238">DNA-binding</keyword>
<accession>A0ABX9CBH9</accession>
<evidence type="ECO:0000256" key="9">
    <source>
        <dbReference type="ARBA" id="ARBA00023157"/>
    </source>
</evidence>
<gene>
    <name evidence="11" type="primary">whiB</name>
    <name evidence="13" type="ORF">GAR05_06119</name>
</gene>
<name>A0ABX9CBH9_9ACTN</name>
<evidence type="ECO:0000256" key="4">
    <source>
        <dbReference type="ARBA" id="ARBA00022723"/>
    </source>
</evidence>
<dbReference type="Pfam" id="PF02467">
    <property type="entry name" value="Whib"/>
    <property type="match status" value="1"/>
</dbReference>
<evidence type="ECO:0000256" key="5">
    <source>
        <dbReference type="ARBA" id="ARBA00023004"/>
    </source>
</evidence>
<evidence type="ECO:0000256" key="7">
    <source>
        <dbReference type="ARBA" id="ARBA00023015"/>
    </source>
</evidence>
<comment type="PTM">
    <text evidence="11">The Fe-S cluster can be nitrosylated by nitric oxide (NO).</text>
</comment>
<organism evidence="13 14">
    <name type="scientific">Micromonospora saelicesensis</name>
    <dbReference type="NCBI Taxonomy" id="285676"/>
    <lineage>
        <taxon>Bacteria</taxon>
        <taxon>Bacillati</taxon>
        <taxon>Actinomycetota</taxon>
        <taxon>Actinomycetes</taxon>
        <taxon>Micromonosporales</taxon>
        <taxon>Micromonosporaceae</taxon>
        <taxon>Micromonospora</taxon>
    </lineage>
</organism>
<keyword evidence="5 11" id="KW-0408">Iron</keyword>
<evidence type="ECO:0000259" key="12">
    <source>
        <dbReference type="PROSITE" id="PS51674"/>
    </source>
</evidence>
<evidence type="ECO:0000256" key="3">
    <source>
        <dbReference type="ARBA" id="ARBA00022485"/>
    </source>
</evidence>
<comment type="PTM">
    <text evidence="11">Upon Fe-S cluster removal intramolecular disulfide bonds are formed.</text>
</comment>
<keyword evidence="3 11" id="KW-0004">4Fe-4S</keyword>
<keyword evidence="7 11" id="KW-0805">Transcription regulation</keyword>
<evidence type="ECO:0000313" key="13">
    <source>
        <dbReference type="EMBL" id="RAN92627.1"/>
    </source>
</evidence>
<keyword evidence="9 11" id="KW-1015">Disulfide bond</keyword>
<feature type="binding site" evidence="11">
    <location>
        <position position="17"/>
    </location>
    <ligand>
        <name>[4Fe-4S] cluster</name>
        <dbReference type="ChEBI" id="CHEBI:49883"/>
    </ligand>
</feature>
<keyword evidence="4 11" id="KW-0479">Metal-binding</keyword>
<keyword evidence="14" id="KW-1185">Reference proteome</keyword>